<dbReference type="AlphaFoldDB" id="A0A822YZ18"/>
<evidence type="ECO:0000313" key="1">
    <source>
        <dbReference type="EMBL" id="DAD37760.1"/>
    </source>
</evidence>
<sequence length="99" mass="11205">MHVTSIQEWHLLFECKIHYEMLTKLHRSPCDSETLVSPKKLLKFGSTSNNKNLRGLISNLAWLTLDLVGTHPCEAGNELSQKFALNHLKIRLGVFMGCA</sequence>
<gene>
    <name evidence="1" type="ORF">HUJ06_008401</name>
</gene>
<organism evidence="1 2">
    <name type="scientific">Nelumbo nucifera</name>
    <name type="common">Sacred lotus</name>
    <dbReference type="NCBI Taxonomy" id="4432"/>
    <lineage>
        <taxon>Eukaryota</taxon>
        <taxon>Viridiplantae</taxon>
        <taxon>Streptophyta</taxon>
        <taxon>Embryophyta</taxon>
        <taxon>Tracheophyta</taxon>
        <taxon>Spermatophyta</taxon>
        <taxon>Magnoliopsida</taxon>
        <taxon>Proteales</taxon>
        <taxon>Nelumbonaceae</taxon>
        <taxon>Nelumbo</taxon>
    </lineage>
</organism>
<name>A0A822YZ18_NELNU</name>
<dbReference type="EMBL" id="DUZY01000004">
    <property type="protein sequence ID" value="DAD37760.1"/>
    <property type="molecule type" value="Genomic_DNA"/>
</dbReference>
<comment type="caution">
    <text evidence="1">The sequence shown here is derived from an EMBL/GenBank/DDBJ whole genome shotgun (WGS) entry which is preliminary data.</text>
</comment>
<reference evidence="1 2" key="1">
    <citation type="journal article" date="2020" name="Mol. Biol. Evol.">
        <title>Distinct Expression and Methylation Patterns for Genes with Different Fates following a Single Whole-Genome Duplication in Flowering Plants.</title>
        <authorList>
            <person name="Shi T."/>
            <person name="Rahmani R.S."/>
            <person name="Gugger P.F."/>
            <person name="Wang M."/>
            <person name="Li H."/>
            <person name="Zhang Y."/>
            <person name="Li Z."/>
            <person name="Wang Q."/>
            <person name="Van de Peer Y."/>
            <person name="Marchal K."/>
            <person name="Chen J."/>
        </authorList>
    </citation>
    <scope>NUCLEOTIDE SEQUENCE [LARGE SCALE GENOMIC DNA]</scope>
    <source>
        <tissue evidence="1">Leaf</tissue>
    </source>
</reference>
<keyword evidence="2" id="KW-1185">Reference proteome</keyword>
<evidence type="ECO:0000313" key="2">
    <source>
        <dbReference type="Proteomes" id="UP000607653"/>
    </source>
</evidence>
<accession>A0A822YZ18</accession>
<protein>
    <submittedName>
        <fullName evidence="1">Uncharacterized protein</fullName>
    </submittedName>
</protein>
<proteinExistence type="predicted"/>
<dbReference type="Proteomes" id="UP000607653">
    <property type="component" value="Unassembled WGS sequence"/>
</dbReference>